<sequence>MKENPDSVQCVMEQFTNEQRVLIGKIFYQNGESATQTARTLRTILGRNEALHESTVQRLMTNFKTTGSVATAKSPWRNCSRLTEQHIAVM</sequence>
<evidence type="ECO:0000259" key="1">
    <source>
        <dbReference type="Pfam" id="PF16087"/>
    </source>
</evidence>
<feature type="domain" description="DUF4817" evidence="1">
    <location>
        <begin position="16"/>
        <end position="70"/>
    </location>
</feature>
<evidence type="ECO:0000313" key="2">
    <source>
        <dbReference type="EMBL" id="CAI9731085.1"/>
    </source>
</evidence>
<dbReference type="AlphaFoldDB" id="A0AA36BAY9"/>
<gene>
    <name evidence="2" type="ORF">OCTVUL_1B029536</name>
</gene>
<dbReference type="Proteomes" id="UP001162480">
    <property type="component" value="Chromosome 12"/>
</dbReference>
<evidence type="ECO:0000313" key="3">
    <source>
        <dbReference type="Proteomes" id="UP001162480"/>
    </source>
</evidence>
<name>A0AA36BAY9_OCTVU</name>
<reference evidence="2" key="1">
    <citation type="submission" date="2023-08" db="EMBL/GenBank/DDBJ databases">
        <authorList>
            <person name="Alioto T."/>
            <person name="Alioto T."/>
            <person name="Gomez Garrido J."/>
        </authorList>
    </citation>
    <scope>NUCLEOTIDE SEQUENCE</scope>
</reference>
<dbReference type="InterPro" id="IPR032135">
    <property type="entry name" value="DUF4817"/>
</dbReference>
<protein>
    <recommendedName>
        <fullName evidence="1">DUF4817 domain-containing protein</fullName>
    </recommendedName>
</protein>
<proteinExistence type="predicted"/>
<accession>A0AA36BAY9</accession>
<keyword evidence="3" id="KW-1185">Reference proteome</keyword>
<organism evidence="2 3">
    <name type="scientific">Octopus vulgaris</name>
    <name type="common">Common octopus</name>
    <dbReference type="NCBI Taxonomy" id="6645"/>
    <lineage>
        <taxon>Eukaryota</taxon>
        <taxon>Metazoa</taxon>
        <taxon>Spiralia</taxon>
        <taxon>Lophotrochozoa</taxon>
        <taxon>Mollusca</taxon>
        <taxon>Cephalopoda</taxon>
        <taxon>Coleoidea</taxon>
        <taxon>Octopodiformes</taxon>
        <taxon>Octopoda</taxon>
        <taxon>Incirrata</taxon>
        <taxon>Octopodidae</taxon>
        <taxon>Octopus</taxon>
    </lineage>
</organism>
<dbReference type="Pfam" id="PF16087">
    <property type="entry name" value="DUF4817"/>
    <property type="match status" value="1"/>
</dbReference>
<dbReference type="EMBL" id="OX597825">
    <property type="protein sequence ID" value="CAI9731085.1"/>
    <property type="molecule type" value="Genomic_DNA"/>
</dbReference>